<accession>A0A8J3PNC3</accession>
<dbReference type="EMBL" id="BONU01000012">
    <property type="protein sequence ID" value="GIG73796.1"/>
    <property type="molecule type" value="Genomic_DNA"/>
</dbReference>
<dbReference type="InterPro" id="IPR051052">
    <property type="entry name" value="Diverse_substrate_MTase"/>
</dbReference>
<reference evidence="5" key="1">
    <citation type="submission" date="2021-01" db="EMBL/GenBank/DDBJ databases">
        <title>Whole genome shotgun sequence of Planosporangium flavigriseum NBRC 105377.</title>
        <authorList>
            <person name="Komaki H."/>
            <person name="Tamura T."/>
        </authorList>
    </citation>
    <scope>NUCLEOTIDE SEQUENCE</scope>
    <source>
        <strain evidence="5">NBRC 105377</strain>
    </source>
</reference>
<protein>
    <submittedName>
        <fullName evidence="5">SAM-dependent methyltransferase</fullName>
    </submittedName>
</protein>
<sequence>MDPSILPTRARSFGQAADLYDRIRPRYPTDAIRWILGDHPLTVVDLGAGTGILSRQLAGLGYEVIPVEPDSSMRQRLNAAGGAPEAVDGSAESIPLPDAAVDAVVAGQAYHWFDQDLAHPEIARVLKPGGVFGPVWNERDERVAWVAALSEIIEDPGADERVKPLGPLFGELERADFRHSVTHTPQTLLELVRSRSFYLTSKPAKRAAVDAAIHDLCATHPELAGRDEFELPYVTRAYRARRSG</sequence>
<evidence type="ECO:0000256" key="3">
    <source>
        <dbReference type="ARBA" id="ARBA00022679"/>
    </source>
</evidence>
<organism evidence="5 6">
    <name type="scientific">Planosporangium flavigriseum</name>
    <dbReference type="NCBI Taxonomy" id="373681"/>
    <lineage>
        <taxon>Bacteria</taxon>
        <taxon>Bacillati</taxon>
        <taxon>Actinomycetota</taxon>
        <taxon>Actinomycetes</taxon>
        <taxon>Micromonosporales</taxon>
        <taxon>Micromonosporaceae</taxon>
        <taxon>Planosporangium</taxon>
    </lineage>
</organism>
<gene>
    <name evidence="5" type="ORF">Pfl04_22000</name>
</gene>
<dbReference type="GO" id="GO:0032259">
    <property type="term" value="P:methylation"/>
    <property type="evidence" value="ECO:0007669"/>
    <property type="project" value="UniProtKB-KW"/>
</dbReference>
<dbReference type="GO" id="GO:0008757">
    <property type="term" value="F:S-adenosylmethionine-dependent methyltransferase activity"/>
    <property type="evidence" value="ECO:0007669"/>
    <property type="project" value="InterPro"/>
</dbReference>
<comment type="caution">
    <text evidence="5">The sequence shown here is derived from an EMBL/GenBank/DDBJ whole genome shotgun (WGS) entry which is preliminary data.</text>
</comment>
<feature type="domain" description="Methyltransferase type 11" evidence="4">
    <location>
        <begin position="44"/>
        <end position="132"/>
    </location>
</feature>
<dbReference type="PANTHER" id="PTHR44942:SF4">
    <property type="entry name" value="METHYLTRANSFERASE TYPE 11 DOMAIN-CONTAINING PROTEIN"/>
    <property type="match status" value="1"/>
</dbReference>
<dbReference type="InterPro" id="IPR029063">
    <property type="entry name" value="SAM-dependent_MTases_sf"/>
</dbReference>
<dbReference type="Proteomes" id="UP000653674">
    <property type="component" value="Unassembled WGS sequence"/>
</dbReference>
<name>A0A8J3PNC3_9ACTN</name>
<keyword evidence="2 5" id="KW-0489">Methyltransferase</keyword>
<evidence type="ECO:0000259" key="4">
    <source>
        <dbReference type="Pfam" id="PF08241"/>
    </source>
</evidence>
<dbReference type="Gene3D" id="3.40.50.150">
    <property type="entry name" value="Vaccinia Virus protein VP39"/>
    <property type="match status" value="1"/>
</dbReference>
<dbReference type="SUPFAM" id="SSF53335">
    <property type="entry name" value="S-adenosyl-L-methionine-dependent methyltransferases"/>
    <property type="match status" value="1"/>
</dbReference>
<keyword evidence="6" id="KW-1185">Reference proteome</keyword>
<evidence type="ECO:0000313" key="5">
    <source>
        <dbReference type="EMBL" id="GIG73796.1"/>
    </source>
</evidence>
<dbReference type="InterPro" id="IPR013216">
    <property type="entry name" value="Methyltransf_11"/>
</dbReference>
<dbReference type="RefSeq" id="WP_239075446.1">
    <property type="nucleotide sequence ID" value="NZ_BAAAQJ010000008.1"/>
</dbReference>
<dbReference type="CDD" id="cd02440">
    <property type="entry name" value="AdoMet_MTases"/>
    <property type="match status" value="1"/>
</dbReference>
<keyword evidence="3" id="KW-0808">Transferase</keyword>
<evidence type="ECO:0000256" key="1">
    <source>
        <dbReference type="ARBA" id="ARBA00008361"/>
    </source>
</evidence>
<evidence type="ECO:0000313" key="6">
    <source>
        <dbReference type="Proteomes" id="UP000653674"/>
    </source>
</evidence>
<evidence type="ECO:0000256" key="2">
    <source>
        <dbReference type="ARBA" id="ARBA00022603"/>
    </source>
</evidence>
<dbReference type="PANTHER" id="PTHR44942">
    <property type="entry name" value="METHYLTRANSF_11 DOMAIN-CONTAINING PROTEIN"/>
    <property type="match status" value="1"/>
</dbReference>
<comment type="similarity">
    <text evidence="1">Belongs to the methyltransferase superfamily.</text>
</comment>
<dbReference type="AlphaFoldDB" id="A0A8J3PNC3"/>
<proteinExistence type="inferred from homology"/>
<dbReference type="Pfam" id="PF08241">
    <property type="entry name" value="Methyltransf_11"/>
    <property type="match status" value="1"/>
</dbReference>